<dbReference type="PANTHER" id="PTHR30373">
    <property type="entry name" value="UPF0603 PROTEIN YGCG"/>
    <property type="match status" value="1"/>
</dbReference>
<dbReference type="Pfam" id="PF04536">
    <property type="entry name" value="TPM_phosphatase"/>
    <property type="match status" value="1"/>
</dbReference>
<evidence type="ECO:0000256" key="1">
    <source>
        <dbReference type="SAM" id="Phobius"/>
    </source>
</evidence>
<dbReference type="InterPro" id="IPR007621">
    <property type="entry name" value="TPM_dom"/>
</dbReference>
<reference evidence="4 5" key="1">
    <citation type="submission" date="2016-08" db="EMBL/GenBank/DDBJ databases">
        <authorList>
            <person name="Seilhamer J.J."/>
        </authorList>
    </citation>
    <scope>NUCLEOTIDE SEQUENCE [LARGE SCALE GENOMIC DNA]</scope>
    <source>
        <strain evidence="4 5">A37T2</strain>
    </source>
</reference>
<dbReference type="AlphaFoldDB" id="A0A1C4F0X1"/>
<dbReference type="Proteomes" id="UP000242818">
    <property type="component" value="Unassembled WGS sequence"/>
</dbReference>
<keyword evidence="2" id="KW-0732">Signal</keyword>
<feature type="domain" description="TPM" evidence="3">
    <location>
        <begin position="34"/>
        <end position="157"/>
    </location>
</feature>
<sequence length="256" mass="26398">MKWLRCFLFCVMLLITGRLSAQQIASRPNPPRLVNDFAGVMVQSEVDELEHKLVAYSDSTSNQVLVVTINTTGDYDISDVALKYLRDWGVGIKGRDNGLVILVAKDDHKVWISTGYGLEGAIPDVIAHRIIESAMVPNFKEGHYYAGLDQAADLIFKAAAGEYKGIPQKSNSGGIGIGTIVLIIIILIIISIIRRGGGGGSAMSRRGFGSWWIPMGGGFGGGGGGFGGGFGGGGGGGGFGGFGGGSGGGGGAGGSW</sequence>
<organism evidence="4 5">
    <name type="scientific">Chitinophaga costaii</name>
    <dbReference type="NCBI Taxonomy" id="1335309"/>
    <lineage>
        <taxon>Bacteria</taxon>
        <taxon>Pseudomonadati</taxon>
        <taxon>Bacteroidota</taxon>
        <taxon>Chitinophagia</taxon>
        <taxon>Chitinophagales</taxon>
        <taxon>Chitinophagaceae</taxon>
        <taxon>Chitinophaga</taxon>
    </lineage>
</organism>
<keyword evidence="5" id="KW-1185">Reference proteome</keyword>
<evidence type="ECO:0000259" key="3">
    <source>
        <dbReference type="Pfam" id="PF04536"/>
    </source>
</evidence>
<dbReference type="PANTHER" id="PTHR30373:SF2">
    <property type="entry name" value="UPF0603 PROTEIN YGCG"/>
    <property type="match status" value="1"/>
</dbReference>
<feature type="chain" id="PRO_5008691554" description="TPM domain-containing protein" evidence="2">
    <location>
        <begin position="22"/>
        <end position="256"/>
    </location>
</feature>
<protein>
    <recommendedName>
        <fullName evidence="3">TPM domain-containing protein</fullName>
    </recommendedName>
</protein>
<feature type="signal peptide" evidence="2">
    <location>
        <begin position="1"/>
        <end position="21"/>
    </location>
</feature>
<feature type="transmembrane region" description="Helical" evidence="1">
    <location>
        <begin position="173"/>
        <end position="193"/>
    </location>
</feature>
<accession>A0A1C4F0X1</accession>
<dbReference type="STRING" id="1335309.GA0116948_1116"/>
<dbReference type="Gene3D" id="3.10.310.50">
    <property type="match status" value="1"/>
</dbReference>
<evidence type="ECO:0000256" key="2">
    <source>
        <dbReference type="SAM" id="SignalP"/>
    </source>
</evidence>
<keyword evidence="1" id="KW-0812">Transmembrane</keyword>
<proteinExistence type="predicted"/>
<keyword evidence="1" id="KW-1133">Transmembrane helix</keyword>
<name>A0A1C4F0X1_9BACT</name>
<dbReference type="OrthoDB" id="9810918at2"/>
<evidence type="ECO:0000313" key="4">
    <source>
        <dbReference type="EMBL" id="SCC49540.1"/>
    </source>
</evidence>
<evidence type="ECO:0000313" key="5">
    <source>
        <dbReference type="Proteomes" id="UP000242818"/>
    </source>
</evidence>
<keyword evidence="1" id="KW-0472">Membrane</keyword>
<dbReference type="EMBL" id="FMAR01000011">
    <property type="protein sequence ID" value="SCC49540.1"/>
    <property type="molecule type" value="Genomic_DNA"/>
</dbReference>
<gene>
    <name evidence="4" type="ORF">GA0116948_1116</name>
</gene>